<gene>
    <name evidence="2" type="ORF">BGZ80_001052</name>
</gene>
<dbReference type="Proteomes" id="UP000703661">
    <property type="component" value="Unassembled WGS sequence"/>
</dbReference>
<name>A0A9P6MRR7_9FUNG</name>
<reference evidence="2" key="1">
    <citation type="journal article" date="2020" name="Fungal Divers.">
        <title>Resolving the Mortierellaceae phylogeny through synthesis of multi-gene phylogenetics and phylogenomics.</title>
        <authorList>
            <person name="Vandepol N."/>
            <person name="Liber J."/>
            <person name="Desiro A."/>
            <person name="Na H."/>
            <person name="Kennedy M."/>
            <person name="Barry K."/>
            <person name="Grigoriev I.V."/>
            <person name="Miller A.N."/>
            <person name="O'Donnell K."/>
            <person name="Stajich J.E."/>
            <person name="Bonito G."/>
        </authorList>
    </citation>
    <scope>NUCLEOTIDE SEQUENCE</scope>
    <source>
        <strain evidence="2">NRRL 2769</strain>
    </source>
</reference>
<evidence type="ECO:0000313" key="3">
    <source>
        <dbReference type="Proteomes" id="UP000703661"/>
    </source>
</evidence>
<evidence type="ECO:0000256" key="1">
    <source>
        <dbReference type="SAM" id="MobiDB-lite"/>
    </source>
</evidence>
<dbReference type="EMBL" id="JAAAID010001233">
    <property type="protein sequence ID" value="KAG0010960.1"/>
    <property type="molecule type" value="Genomic_DNA"/>
</dbReference>
<sequence length="118" mass="13297">MVGVMRVKAPDAAHHHLVAYCIRLAAESMRLYILQQLSGQFGQLFYEISVVFPSRWDIPAAEEVTTVIGQVMAIRKELVSYNKLAIRKKATRQPRCRLSSSFPPSPHLPARQRTAPPV</sequence>
<keyword evidence="3" id="KW-1185">Reference proteome</keyword>
<protein>
    <submittedName>
        <fullName evidence="2">Uncharacterized protein</fullName>
    </submittedName>
</protein>
<comment type="caution">
    <text evidence="2">The sequence shown here is derived from an EMBL/GenBank/DDBJ whole genome shotgun (WGS) entry which is preliminary data.</text>
</comment>
<evidence type="ECO:0000313" key="2">
    <source>
        <dbReference type="EMBL" id="KAG0010960.1"/>
    </source>
</evidence>
<proteinExistence type="predicted"/>
<dbReference type="AlphaFoldDB" id="A0A9P6MRR7"/>
<feature type="region of interest" description="Disordered" evidence="1">
    <location>
        <begin position="92"/>
        <end position="118"/>
    </location>
</feature>
<accession>A0A9P6MRR7</accession>
<organism evidence="2 3">
    <name type="scientific">Entomortierella chlamydospora</name>
    <dbReference type="NCBI Taxonomy" id="101097"/>
    <lineage>
        <taxon>Eukaryota</taxon>
        <taxon>Fungi</taxon>
        <taxon>Fungi incertae sedis</taxon>
        <taxon>Mucoromycota</taxon>
        <taxon>Mortierellomycotina</taxon>
        <taxon>Mortierellomycetes</taxon>
        <taxon>Mortierellales</taxon>
        <taxon>Mortierellaceae</taxon>
        <taxon>Entomortierella</taxon>
    </lineage>
</organism>